<dbReference type="EMBL" id="BMAR01000035">
    <property type="protein sequence ID" value="GFR50084.1"/>
    <property type="molecule type" value="Genomic_DNA"/>
</dbReference>
<feature type="region of interest" description="Disordered" evidence="1">
    <location>
        <begin position="60"/>
        <end position="89"/>
    </location>
</feature>
<keyword evidence="3" id="KW-1185">Reference proteome</keyword>
<accession>A0AAD3DXY0</accession>
<protein>
    <submittedName>
        <fullName evidence="2">Uncharacterized protein</fullName>
    </submittedName>
</protein>
<gene>
    <name evidence="2" type="ORF">Agub_g12228</name>
</gene>
<name>A0AAD3DXY0_9CHLO</name>
<organism evidence="2 3">
    <name type="scientific">Astrephomene gubernaculifera</name>
    <dbReference type="NCBI Taxonomy" id="47775"/>
    <lineage>
        <taxon>Eukaryota</taxon>
        <taxon>Viridiplantae</taxon>
        <taxon>Chlorophyta</taxon>
        <taxon>core chlorophytes</taxon>
        <taxon>Chlorophyceae</taxon>
        <taxon>CS clade</taxon>
        <taxon>Chlamydomonadales</taxon>
        <taxon>Astrephomenaceae</taxon>
        <taxon>Astrephomene</taxon>
    </lineage>
</organism>
<proteinExistence type="predicted"/>
<dbReference type="Proteomes" id="UP001054857">
    <property type="component" value="Unassembled WGS sequence"/>
</dbReference>
<feature type="compositionally biased region" description="Gly residues" evidence="1">
    <location>
        <begin position="234"/>
        <end position="249"/>
    </location>
</feature>
<comment type="caution">
    <text evidence="2">The sequence shown here is derived from an EMBL/GenBank/DDBJ whole genome shotgun (WGS) entry which is preliminary data.</text>
</comment>
<evidence type="ECO:0000313" key="3">
    <source>
        <dbReference type="Proteomes" id="UP001054857"/>
    </source>
</evidence>
<feature type="region of interest" description="Disordered" evidence="1">
    <location>
        <begin position="101"/>
        <end position="134"/>
    </location>
</feature>
<feature type="region of interest" description="Disordered" evidence="1">
    <location>
        <begin position="231"/>
        <end position="260"/>
    </location>
</feature>
<reference evidence="2 3" key="1">
    <citation type="journal article" date="2021" name="Sci. Rep.">
        <title>Genome sequencing of the multicellular alga Astrephomene provides insights into convergent evolution of germ-soma differentiation.</title>
        <authorList>
            <person name="Yamashita S."/>
            <person name="Yamamoto K."/>
            <person name="Matsuzaki R."/>
            <person name="Suzuki S."/>
            <person name="Yamaguchi H."/>
            <person name="Hirooka S."/>
            <person name="Minakuchi Y."/>
            <person name="Miyagishima S."/>
            <person name="Kawachi M."/>
            <person name="Toyoda A."/>
            <person name="Nozaki H."/>
        </authorList>
    </citation>
    <scope>NUCLEOTIDE SEQUENCE [LARGE SCALE GENOMIC DNA]</scope>
    <source>
        <strain evidence="2 3">NIES-4017</strain>
    </source>
</reference>
<dbReference type="AlphaFoldDB" id="A0AAD3DXY0"/>
<evidence type="ECO:0000313" key="2">
    <source>
        <dbReference type="EMBL" id="GFR50084.1"/>
    </source>
</evidence>
<evidence type="ECO:0000256" key="1">
    <source>
        <dbReference type="SAM" id="MobiDB-lite"/>
    </source>
</evidence>
<sequence length="260" mass="26829">MACQIHTQSLSSYSLSATVRPLCLSIARSQPRRGDACVTHVVEDAGSPSPVKATRSAVFPFKGDQTGTSSVKVASSRPPSTPPSPPSLIHSPVYVQKALIKQPQGEGASSAAPSPPSNQLEHAESSGEEAEAQEGNSLIWALKQVDRSLDELEQRPLPLQRELYELSCGPVGAATSSALAAAAKVTVAATREAVRAALPVGQWLVREGGRAAVSLVSAAVAEAAARQLQQQGQQGRGAQGMQGGGGAGGNTTKIRVNKRA</sequence>